<dbReference type="OrthoDB" id="10000533at2759"/>
<protein>
    <submittedName>
        <fullName evidence="5">NAD(P)-binding protein</fullName>
    </submittedName>
</protein>
<evidence type="ECO:0000256" key="3">
    <source>
        <dbReference type="ARBA" id="ARBA00023002"/>
    </source>
</evidence>
<dbReference type="PANTHER" id="PTHR47706:SF4">
    <property type="entry name" value="NMRA-LIKE DOMAIN-CONTAINING PROTEIN"/>
    <property type="match status" value="1"/>
</dbReference>
<gene>
    <name evidence="5" type="ORF">K444DRAFT_693125</name>
</gene>
<organism evidence="5 6">
    <name type="scientific">Hyaloscypha bicolor E</name>
    <dbReference type="NCBI Taxonomy" id="1095630"/>
    <lineage>
        <taxon>Eukaryota</taxon>
        <taxon>Fungi</taxon>
        <taxon>Dikarya</taxon>
        <taxon>Ascomycota</taxon>
        <taxon>Pezizomycotina</taxon>
        <taxon>Leotiomycetes</taxon>
        <taxon>Helotiales</taxon>
        <taxon>Hyaloscyphaceae</taxon>
        <taxon>Hyaloscypha</taxon>
        <taxon>Hyaloscypha bicolor</taxon>
    </lineage>
</organism>
<dbReference type="InParanoid" id="A0A2J6T2X6"/>
<evidence type="ECO:0000256" key="2">
    <source>
        <dbReference type="ARBA" id="ARBA00022857"/>
    </source>
</evidence>
<sequence>MVKIAVAGGSGQIAQEIIDRLVTTQKHDILILSRKDLATVEDRVGVTWVKTDYTDKTQLTGILSGVHTVLCFSSAHADAGSAAQKMLIDSAVAAGVKRFAPNEWSGVEELPWYTEKANVRAYLEEINKEKKVLEYTLFQPGFLVDYLVPPGTANKYIQPSQELWIDFFKRRAIILENGNSEFTVTTANDIANVVARAIEYEGEWPVVGGIHGTTLSTPKLLEIGKRVRGGKPWDITYLPEDDVRAGDFHGSWVPQFYKEQGLSPEQKEHFSKVILRGVLLSGLCKSWVVSDQWNRLLPDYKFTDAEEFLEKYWTGKD</sequence>
<dbReference type="SUPFAM" id="SSF51735">
    <property type="entry name" value="NAD(P)-binding Rossmann-fold domains"/>
    <property type="match status" value="1"/>
</dbReference>
<accession>A0A2J6T2X6</accession>
<proteinExistence type="inferred from homology"/>
<keyword evidence="3" id="KW-0560">Oxidoreductase</keyword>
<dbReference type="Proteomes" id="UP000235371">
    <property type="component" value="Unassembled WGS sequence"/>
</dbReference>
<evidence type="ECO:0000256" key="1">
    <source>
        <dbReference type="ARBA" id="ARBA00005725"/>
    </source>
</evidence>
<dbReference type="InterPro" id="IPR051609">
    <property type="entry name" value="NmrA/Isoflavone_reductase-like"/>
</dbReference>
<dbReference type="Pfam" id="PF05368">
    <property type="entry name" value="NmrA"/>
    <property type="match status" value="1"/>
</dbReference>
<dbReference type="InterPro" id="IPR036291">
    <property type="entry name" value="NAD(P)-bd_dom_sf"/>
</dbReference>
<comment type="similarity">
    <text evidence="1">Belongs to the NmrA-type oxidoreductase family. Isoflavone reductase subfamily.</text>
</comment>
<name>A0A2J6T2X6_9HELO</name>
<keyword evidence="2" id="KW-0521">NADP</keyword>
<dbReference type="GO" id="GO:0016491">
    <property type="term" value="F:oxidoreductase activity"/>
    <property type="evidence" value="ECO:0007669"/>
    <property type="project" value="UniProtKB-KW"/>
</dbReference>
<dbReference type="GeneID" id="36595912"/>
<dbReference type="EMBL" id="KZ613847">
    <property type="protein sequence ID" value="PMD57384.1"/>
    <property type="molecule type" value="Genomic_DNA"/>
</dbReference>
<dbReference type="PANTHER" id="PTHR47706">
    <property type="entry name" value="NMRA-LIKE FAMILY PROTEIN"/>
    <property type="match status" value="1"/>
</dbReference>
<evidence type="ECO:0000313" key="6">
    <source>
        <dbReference type="Proteomes" id="UP000235371"/>
    </source>
</evidence>
<evidence type="ECO:0000259" key="4">
    <source>
        <dbReference type="Pfam" id="PF05368"/>
    </source>
</evidence>
<dbReference type="AlphaFoldDB" id="A0A2J6T2X6"/>
<keyword evidence="6" id="KW-1185">Reference proteome</keyword>
<feature type="domain" description="NmrA-like" evidence="4">
    <location>
        <begin position="3"/>
        <end position="245"/>
    </location>
</feature>
<dbReference type="InterPro" id="IPR008030">
    <property type="entry name" value="NmrA-like"/>
</dbReference>
<evidence type="ECO:0000313" key="5">
    <source>
        <dbReference type="EMBL" id="PMD57384.1"/>
    </source>
</evidence>
<dbReference type="Gene3D" id="3.40.50.720">
    <property type="entry name" value="NAD(P)-binding Rossmann-like Domain"/>
    <property type="match status" value="1"/>
</dbReference>
<dbReference type="Gene3D" id="3.90.25.10">
    <property type="entry name" value="UDP-galactose 4-epimerase, domain 1"/>
    <property type="match status" value="1"/>
</dbReference>
<reference evidence="5 6" key="1">
    <citation type="submission" date="2016-04" db="EMBL/GenBank/DDBJ databases">
        <title>A degradative enzymes factory behind the ericoid mycorrhizal symbiosis.</title>
        <authorList>
            <consortium name="DOE Joint Genome Institute"/>
            <person name="Martino E."/>
            <person name="Morin E."/>
            <person name="Grelet G."/>
            <person name="Kuo A."/>
            <person name="Kohler A."/>
            <person name="Daghino S."/>
            <person name="Barry K."/>
            <person name="Choi C."/>
            <person name="Cichocki N."/>
            <person name="Clum A."/>
            <person name="Copeland A."/>
            <person name="Hainaut M."/>
            <person name="Haridas S."/>
            <person name="Labutti K."/>
            <person name="Lindquist E."/>
            <person name="Lipzen A."/>
            <person name="Khouja H.-R."/>
            <person name="Murat C."/>
            <person name="Ohm R."/>
            <person name="Olson A."/>
            <person name="Spatafora J."/>
            <person name="Veneault-Fourrey C."/>
            <person name="Henrissat B."/>
            <person name="Grigoriev I."/>
            <person name="Martin F."/>
            <person name="Perotto S."/>
        </authorList>
    </citation>
    <scope>NUCLEOTIDE SEQUENCE [LARGE SCALE GENOMIC DNA]</scope>
    <source>
        <strain evidence="5 6">E</strain>
    </source>
</reference>
<dbReference type="RefSeq" id="XP_024734288.1">
    <property type="nucleotide sequence ID" value="XM_024887836.1"/>
</dbReference>